<keyword evidence="7" id="KW-0067">ATP-binding</keyword>
<dbReference type="AlphaFoldDB" id="A0A7C3G7A0"/>
<reference evidence="10" key="1">
    <citation type="journal article" date="2020" name="mSystems">
        <title>Genome- and Community-Level Interaction Insights into Carbon Utilization and Element Cycling Functions of Hydrothermarchaeota in Hydrothermal Sediment.</title>
        <authorList>
            <person name="Zhou Z."/>
            <person name="Liu Y."/>
            <person name="Xu W."/>
            <person name="Pan J."/>
            <person name="Luo Z.H."/>
            <person name="Li M."/>
        </authorList>
    </citation>
    <scope>NUCLEOTIDE SEQUENCE [LARGE SCALE GENOMIC DNA]</scope>
    <source>
        <strain evidence="10">HyVt-507</strain>
    </source>
</reference>
<evidence type="ECO:0000256" key="5">
    <source>
        <dbReference type="ARBA" id="ARBA00022741"/>
    </source>
</evidence>
<proteinExistence type="predicted"/>
<dbReference type="GO" id="GO:0005524">
    <property type="term" value="F:ATP binding"/>
    <property type="evidence" value="ECO:0007669"/>
    <property type="project" value="UniProtKB-KW"/>
</dbReference>
<dbReference type="PANTHER" id="PTHR43065">
    <property type="entry name" value="SENSOR HISTIDINE KINASE"/>
    <property type="match status" value="1"/>
</dbReference>
<evidence type="ECO:0000256" key="1">
    <source>
        <dbReference type="ARBA" id="ARBA00000085"/>
    </source>
</evidence>
<name>A0A7C3G7A0_9BACT</name>
<evidence type="ECO:0000256" key="8">
    <source>
        <dbReference type="ARBA" id="ARBA00023012"/>
    </source>
</evidence>
<dbReference type="PROSITE" id="PS50109">
    <property type="entry name" value="HIS_KIN"/>
    <property type="match status" value="1"/>
</dbReference>
<dbReference type="EC" id="2.7.13.3" evidence="2"/>
<dbReference type="InterPro" id="IPR003594">
    <property type="entry name" value="HATPase_dom"/>
</dbReference>
<dbReference type="PANTHER" id="PTHR43065:SF10">
    <property type="entry name" value="PEROXIDE STRESS-ACTIVATED HISTIDINE KINASE MAK3"/>
    <property type="match status" value="1"/>
</dbReference>
<evidence type="ECO:0000256" key="3">
    <source>
        <dbReference type="ARBA" id="ARBA00022553"/>
    </source>
</evidence>
<keyword evidence="3" id="KW-0597">Phosphoprotein</keyword>
<dbReference type="Proteomes" id="UP000886390">
    <property type="component" value="Unassembled WGS sequence"/>
</dbReference>
<sequence>IIEFEDNAGGIPEHVISSIFKPNVTTKEDGKGTGIGLYMSSQIVEKHSGSISVKNVNDGAMFTVVLKL</sequence>
<evidence type="ECO:0000313" key="10">
    <source>
        <dbReference type="EMBL" id="HFB54192.1"/>
    </source>
</evidence>
<keyword evidence="4" id="KW-0808">Transferase</keyword>
<evidence type="ECO:0000256" key="6">
    <source>
        <dbReference type="ARBA" id="ARBA00022777"/>
    </source>
</evidence>
<dbReference type="InterPro" id="IPR004358">
    <property type="entry name" value="Sig_transdc_His_kin-like_C"/>
</dbReference>
<evidence type="ECO:0000256" key="4">
    <source>
        <dbReference type="ARBA" id="ARBA00022679"/>
    </source>
</evidence>
<keyword evidence="6 10" id="KW-0418">Kinase</keyword>
<dbReference type="InterPro" id="IPR036890">
    <property type="entry name" value="HATPase_C_sf"/>
</dbReference>
<dbReference type="Pfam" id="PF02518">
    <property type="entry name" value="HATPase_c"/>
    <property type="match status" value="1"/>
</dbReference>
<feature type="domain" description="Histidine kinase" evidence="9">
    <location>
        <begin position="1"/>
        <end position="68"/>
    </location>
</feature>
<gene>
    <name evidence="10" type="ORF">ENJ67_05600</name>
</gene>
<dbReference type="SUPFAM" id="SSF55874">
    <property type="entry name" value="ATPase domain of HSP90 chaperone/DNA topoisomerase II/histidine kinase"/>
    <property type="match status" value="1"/>
</dbReference>
<dbReference type="PRINTS" id="PR00344">
    <property type="entry name" value="BCTRLSENSOR"/>
</dbReference>
<evidence type="ECO:0000256" key="2">
    <source>
        <dbReference type="ARBA" id="ARBA00012438"/>
    </source>
</evidence>
<dbReference type="GO" id="GO:0004673">
    <property type="term" value="F:protein histidine kinase activity"/>
    <property type="evidence" value="ECO:0007669"/>
    <property type="project" value="UniProtKB-EC"/>
</dbReference>
<dbReference type="InterPro" id="IPR005467">
    <property type="entry name" value="His_kinase_dom"/>
</dbReference>
<keyword evidence="5" id="KW-0547">Nucleotide-binding</keyword>
<keyword evidence="8" id="KW-0902">Two-component regulatory system</keyword>
<comment type="caution">
    <text evidence="10">The sequence shown here is derived from an EMBL/GenBank/DDBJ whole genome shotgun (WGS) entry which is preliminary data.</text>
</comment>
<organism evidence="10">
    <name type="scientific">Sulfurimonas autotrophica</name>
    <dbReference type="NCBI Taxonomy" id="202747"/>
    <lineage>
        <taxon>Bacteria</taxon>
        <taxon>Pseudomonadati</taxon>
        <taxon>Campylobacterota</taxon>
        <taxon>Epsilonproteobacteria</taxon>
        <taxon>Campylobacterales</taxon>
        <taxon>Sulfurimonadaceae</taxon>
        <taxon>Sulfurimonas</taxon>
    </lineage>
</organism>
<accession>A0A7C3G7A0</accession>
<dbReference type="GO" id="GO:0000160">
    <property type="term" value="P:phosphorelay signal transduction system"/>
    <property type="evidence" value="ECO:0007669"/>
    <property type="project" value="UniProtKB-KW"/>
</dbReference>
<dbReference type="Gene3D" id="3.30.565.10">
    <property type="entry name" value="Histidine kinase-like ATPase, C-terminal domain"/>
    <property type="match status" value="1"/>
</dbReference>
<evidence type="ECO:0000256" key="7">
    <source>
        <dbReference type="ARBA" id="ARBA00022840"/>
    </source>
</evidence>
<evidence type="ECO:0000259" key="9">
    <source>
        <dbReference type="PROSITE" id="PS50109"/>
    </source>
</evidence>
<protein>
    <recommendedName>
        <fullName evidence="2">histidine kinase</fullName>
        <ecNumber evidence="2">2.7.13.3</ecNumber>
    </recommendedName>
</protein>
<feature type="non-terminal residue" evidence="10">
    <location>
        <position position="1"/>
    </location>
</feature>
<comment type="catalytic activity">
    <reaction evidence="1">
        <text>ATP + protein L-histidine = ADP + protein N-phospho-L-histidine.</text>
        <dbReference type="EC" id="2.7.13.3"/>
    </reaction>
</comment>
<dbReference type="EMBL" id="DRNH01000301">
    <property type="protein sequence ID" value="HFB54192.1"/>
    <property type="molecule type" value="Genomic_DNA"/>
</dbReference>